<keyword evidence="3" id="KW-1185">Reference proteome</keyword>
<dbReference type="OrthoDB" id="9849663at2"/>
<feature type="transmembrane region" description="Helical" evidence="1">
    <location>
        <begin position="224"/>
        <end position="245"/>
    </location>
</feature>
<gene>
    <name evidence="2" type="ORF">THSYN_22090</name>
</gene>
<dbReference type="AlphaFoldDB" id="A0A2K8UCS3"/>
<feature type="transmembrane region" description="Helical" evidence="1">
    <location>
        <begin position="146"/>
        <end position="167"/>
    </location>
</feature>
<evidence type="ECO:0000256" key="1">
    <source>
        <dbReference type="SAM" id="Phobius"/>
    </source>
</evidence>
<reference evidence="2 3" key="1">
    <citation type="submission" date="2017-03" db="EMBL/GenBank/DDBJ databases">
        <title>Complete genome sequence of Candidatus 'Thiodictyon syntrophicum' sp. nov. strain Cad16T, a photolithoautotroph purple sulfur bacterium isolated from an alpine meromictic lake.</title>
        <authorList>
            <person name="Luedin S.M."/>
            <person name="Pothier J.F."/>
            <person name="Danza F."/>
            <person name="Storelli N."/>
            <person name="Wittwer M."/>
            <person name="Tonolla M."/>
        </authorList>
    </citation>
    <scope>NUCLEOTIDE SEQUENCE [LARGE SCALE GENOMIC DNA]</scope>
    <source>
        <strain evidence="2 3">Cad16T</strain>
    </source>
</reference>
<keyword evidence="1" id="KW-0472">Membrane</keyword>
<protein>
    <submittedName>
        <fullName evidence="2">Uncharacterized protein</fullName>
    </submittedName>
</protein>
<evidence type="ECO:0000313" key="3">
    <source>
        <dbReference type="Proteomes" id="UP000232638"/>
    </source>
</evidence>
<sequence>MTYADLPRLLTMTLVWLLLLTWQLNAYRSNCVATLALVILVTLLLFVSGAELALYRRRVFLNECMEHKSSLFRWLRRRYVLLGLELLKSAGLAVLLLVSVLSFSPRHWSLLFADVLLVGLLLPRFYGALKGQLREEYRFTTARRSAMWVSTLFLWLESMLVLVFTVAQDYDGLRWQEVITYGATDPDVLCRPLASLAALAAAVDALGQWSIQNLARSLTDLPQALMASISLLVGVGLSLLLSYAYSRALIGAVARPWTMWRLNSRTDD</sequence>
<feature type="transmembrane region" description="Helical" evidence="1">
    <location>
        <begin position="107"/>
        <end position="126"/>
    </location>
</feature>
<dbReference type="RefSeq" id="WP_100921056.1">
    <property type="nucleotide sequence ID" value="NZ_CP020370.1"/>
</dbReference>
<dbReference type="Proteomes" id="UP000232638">
    <property type="component" value="Chromosome"/>
</dbReference>
<organism evidence="2 3">
    <name type="scientific">Candidatus Thiodictyon syntrophicum</name>
    <dbReference type="NCBI Taxonomy" id="1166950"/>
    <lineage>
        <taxon>Bacteria</taxon>
        <taxon>Pseudomonadati</taxon>
        <taxon>Pseudomonadota</taxon>
        <taxon>Gammaproteobacteria</taxon>
        <taxon>Chromatiales</taxon>
        <taxon>Chromatiaceae</taxon>
        <taxon>Thiodictyon</taxon>
    </lineage>
</organism>
<keyword evidence="1" id="KW-0812">Transmembrane</keyword>
<feature type="transmembrane region" description="Helical" evidence="1">
    <location>
        <begin position="79"/>
        <end position="101"/>
    </location>
</feature>
<evidence type="ECO:0000313" key="2">
    <source>
        <dbReference type="EMBL" id="AUB83366.1"/>
    </source>
</evidence>
<dbReference type="KEGG" id="tsy:THSYN_22090"/>
<proteinExistence type="predicted"/>
<dbReference type="EMBL" id="CP020370">
    <property type="protein sequence ID" value="AUB83366.1"/>
    <property type="molecule type" value="Genomic_DNA"/>
</dbReference>
<accession>A0A2K8UCS3</accession>
<keyword evidence="1" id="KW-1133">Transmembrane helix</keyword>
<feature type="transmembrane region" description="Helical" evidence="1">
    <location>
        <begin position="36"/>
        <end position="55"/>
    </location>
</feature>
<name>A0A2K8UCS3_9GAMM</name>